<evidence type="ECO:0000313" key="5">
    <source>
        <dbReference type="Proteomes" id="UP000325286"/>
    </source>
</evidence>
<evidence type="ECO:0000256" key="3">
    <source>
        <dbReference type="SAM" id="MobiDB-lite"/>
    </source>
</evidence>
<dbReference type="PANTHER" id="PTHR43637:SF1">
    <property type="entry name" value="UPF0273 PROTEIN TM_0370"/>
    <property type="match status" value="1"/>
</dbReference>
<accession>A0A5B9QVK9</accession>
<evidence type="ECO:0000313" key="4">
    <source>
        <dbReference type="EMBL" id="QEG41415.1"/>
    </source>
</evidence>
<keyword evidence="5" id="KW-1185">Reference proteome</keyword>
<dbReference type="OrthoDB" id="7870532at2"/>
<dbReference type="PANTHER" id="PTHR43637">
    <property type="entry name" value="UPF0273 PROTEIN TM_0370"/>
    <property type="match status" value="1"/>
</dbReference>
<feature type="region of interest" description="Disordered" evidence="3">
    <location>
        <begin position="670"/>
        <end position="700"/>
    </location>
</feature>
<dbReference type="SUPFAM" id="SSF52540">
    <property type="entry name" value="P-loop containing nucleoside triphosphate hydrolases"/>
    <property type="match status" value="1"/>
</dbReference>
<gene>
    <name evidence="4" type="ORF">UC8_34360</name>
</gene>
<protein>
    <submittedName>
        <fullName evidence="4">KaiC</fullName>
    </submittedName>
</protein>
<evidence type="ECO:0000256" key="1">
    <source>
        <dbReference type="ARBA" id="ARBA00022741"/>
    </source>
</evidence>
<dbReference type="InterPro" id="IPR027417">
    <property type="entry name" value="P-loop_NTPase"/>
</dbReference>
<reference evidence="4 5" key="1">
    <citation type="submission" date="2019-08" db="EMBL/GenBank/DDBJ databases">
        <title>Deep-cultivation of Planctomycetes and their phenomic and genomic characterization uncovers novel biology.</title>
        <authorList>
            <person name="Wiegand S."/>
            <person name="Jogler M."/>
            <person name="Boedeker C."/>
            <person name="Pinto D."/>
            <person name="Vollmers J."/>
            <person name="Rivas-Marin E."/>
            <person name="Kohn T."/>
            <person name="Peeters S.H."/>
            <person name="Heuer A."/>
            <person name="Rast P."/>
            <person name="Oberbeckmann S."/>
            <person name="Bunk B."/>
            <person name="Jeske O."/>
            <person name="Meyerdierks A."/>
            <person name="Storesund J.E."/>
            <person name="Kallscheuer N."/>
            <person name="Luecker S."/>
            <person name="Lage O.M."/>
            <person name="Pohl T."/>
            <person name="Merkel B.J."/>
            <person name="Hornburger P."/>
            <person name="Mueller R.-W."/>
            <person name="Bruemmer F."/>
            <person name="Labrenz M."/>
            <person name="Spormann A.M."/>
            <person name="Op den Camp H."/>
            <person name="Overmann J."/>
            <person name="Amann R."/>
            <person name="Jetten M.S.M."/>
            <person name="Mascher T."/>
            <person name="Medema M.H."/>
            <person name="Devos D.P."/>
            <person name="Kaster A.-K."/>
            <person name="Ovreas L."/>
            <person name="Rohde M."/>
            <person name="Galperin M.Y."/>
            <person name="Jogler C."/>
        </authorList>
    </citation>
    <scope>NUCLEOTIDE SEQUENCE [LARGE SCALE GENOMIC DNA]</scope>
    <source>
        <strain evidence="4 5">UC8</strain>
    </source>
</reference>
<organism evidence="4 5">
    <name type="scientific">Roseimaritima ulvae</name>
    <dbReference type="NCBI Taxonomy" id="980254"/>
    <lineage>
        <taxon>Bacteria</taxon>
        <taxon>Pseudomonadati</taxon>
        <taxon>Planctomycetota</taxon>
        <taxon>Planctomycetia</taxon>
        <taxon>Pirellulales</taxon>
        <taxon>Pirellulaceae</taxon>
        <taxon>Roseimaritima</taxon>
    </lineage>
</organism>
<dbReference type="Gene3D" id="3.40.50.300">
    <property type="entry name" value="P-loop containing nucleotide triphosphate hydrolases"/>
    <property type="match status" value="1"/>
</dbReference>
<sequence length="1283" mass="146560">MPTNAMDPTNLVLRFGVPSLDRLLGRPYLDYDNTADPDSAIFGIGLNSLEETEDSPTGKRVRQDAISVCMIGIDGVGKSTLAMHLASRYRADLNQANSSEDDETAVIYVSTDLTFGRADVSWRTFGLDYPDHRIEDPFDVAHVLERHSKKANSQSRICLKSSDPQDNPLGQQGNRDRVHFIDLATKTTGDDWGYINRLVGSLDDRKSHDAKHLLVVDAVEGLEVLVGEIDAYGQQRDRRSRVAQLIRTAAAKCHLVFLVEDTKEGEKTPEEFVADAVIRLTSREVDGYLDRIVQVEKVRSQSQTPGAHSIIIRPGSGSTTGVMLNADDPPVYLPAFRQQAEGDPVPFPFLRSRPSREHRQYFQAYVYVLQSLDFINRQVMTADGDRINTKHAPLAGFGIENLDNMLTEEKPRAERGEEHGLMTSDPVALIGEDGTYKSKLSKAFLAQGMRLAQESSNKPRTEEQSPPVKQAVILITTKTLDCEGLRERIIGHLGSEDHLDQQRIFCRRLEVHMMSAETLFHIIRQTVQRAQAALLLDLDIDGKPNKNCHWIADEKERRAEGWRIRLVIDNWASIRDMYPRVREDPLFLPCLMFYLRREGIATIIVGNEGRGFSNGFILKSNHRLRELTATQIYTWRVPFLGESRVAITITPPLQANGRGSVIRELRVLKSRDHSQDSPSCEQEVPVEPGSTTKLPKRPRHGKANCSYRVVVNRELELYEGLEAGKPEYVPMRVHLYVCSPGAHKYFDSIRHLFNEITNSSSDDRNVLFEEQADGYDRLREFVELQGLARYPYTMVLQVDEYWSRSQSLQLHDHKVYLTSPTAEVIYTWDESTKSYANRETFDFITEDPFRLYQPSESDQKQTIDQLNSKYVNEHVKPDEPWTYSREQFFQTNGFSLSKMSQGKRRVQKIPYAWDFGFLMINRSCWKESASKGALIEWKDLPTLEHPNSGRFRWREFAECCVTAARQRNQVRLDKLNYVPFSIAPEIQETISCLFLEIFCSEIDANLAESNRKIESSSEVGRTVDDVFPHSRDKTSIWTLSETMECFSDEACKAILIMSALLPPECITDNNVVTPPNSDNNIPVAVRAWYSAADTIQQTRRSEDIYVPGRLPGSRSVRGDWFIATARGSRSHEMGERAIDLLCSRRGNIVRLQHGIGLPTRDCNHDEQAELWTSLWHHSDSNRRTRKVMLDELVRLGSHPCTSTTFQWLWRSRFKQYDRHARVLRRWICSTLRMGTELLDGKTPFEVYDAGIGERQKWQDRVMSFTKSLTRATIAHQDDRDVAP</sequence>
<feature type="region of interest" description="Disordered" evidence="3">
    <location>
        <begin position="154"/>
        <end position="173"/>
    </location>
</feature>
<dbReference type="KEGG" id="rul:UC8_34360"/>
<name>A0A5B9QVK9_9BACT</name>
<proteinExistence type="predicted"/>
<evidence type="ECO:0000256" key="2">
    <source>
        <dbReference type="ARBA" id="ARBA00022840"/>
    </source>
</evidence>
<keyword evidence="2" id="KW-0067">ATP-binding</keyword>
<dbReference type="RefSeq" id="WP_068138262.1">
    <property type="nucleotide sequence ID" value="NZ_CP042914.1"/>
</dbReference>
<dbReference type="GO" id="GO:0005524">
    <property type="term" value="F:ATP binding"/>
    <property type="evidence" value="ECO:0007669"/>
    <property type="project" value="UniProtKB-KW"/>
</dbReference>
<dbReference type="EMBL" id="CP042914">
    <property type="protein sequence ID" value="QEG41415.1"/>
    <property type="molecule type" value="Genomic_DNA"/>
</dbReference>
<dbReference type="Proteomes" id="UP000325286">
    <property type="component" value="Chromosome"/>
</dbReference>
<keyword evidence="1" id="KW-0547">Nucleotide-binding</keyword>